<organism evidence="1 2">
    <name type="scientific">Dendrolimus kikuchii</name>
    <dbReference type="NCBI Taxonomy" id="765133"/>
    <lineage>
        <taxon>Eukaryota</taxon>
        <taxon>Metazoa</taxon>
        <taxon>Ecdysozoa</taxon>
        <taxon>Arthropoda</taxon>
        <taxon>Hexapoda</taxon>
        <taxon>Insecta</taxon>
        <taxon>Pterygota</taxon>
        <taxon>Neoptera</taxon>
        <taxon>Endopterygota</taxon>
        <taxon>Lepidoptera</taxon>
        <taxon>Glossata</taxon>
        <taxon>Ditrysia</taxon>
        <taxon>Bombycoidea</taxon>
        <taxon>Lasiocampidae</taxon>
        <taxon>Dendrolimus</taxon>
    </lineage>
</organism>
<proteinExistence type="predicted"/>
<accession>A0ACC1D0A0</accession>
<reference evidence="1 2" key="1">
    <citation type="journal article" date="2021" name="Front. Genet.">
        <title>Chromosome-Level Genome Assembly Reveals Significant Gene Expansion in the Toll and IMD Signaling Pathways of Dendrolimus kikuchii.</title>
        <authorList>
            <person name="Zhou J."/>
            <person name="Wu P."/>
            <person name="Xiong Z."/>
            <person name="Liu N."/>
            <person name="Zhao N."/>
            <person name="Ji M."/>
            <person name="Qiu Y."/>
            <person name="Yang B."/>
        </authorList>
    </citation>
    <scope>NUCLEOTIDE SEQUENCE [LARGE SCALE GENOMIC DNA]</scope>
    <source>
        <strain evidence="1">Ann1</strain>
    </source>
</reference>
<evidence type="ECO:0000313" key="2">
    <source>
        <dbReference type="Proteomes" id="UP000824533"/>
    </source>
</evidence>
<keyword evidence="2" id="KW-1185">Reference proteome</keyword>
<evidence type="ECO:0000313" key="1">
    <source>
        <dbReference type="EMBL" id="KAJ0176812.1"/>
    </source>
</evidence>
<name>A0ACC1D0A0_9NEOP</name>
<dbReference type="Proteomes" id="UP000824533">
    <property type="component" value="Linkage Group LG13"/>
</dbReference>
<sequence length="125" mass="13935">MKSTFDDETYEDCSNDFGSPKFVQCSSTETGMSDIAIANEPVSEMYYTASSEVSLLSDTDIPERVQEDDSSDERRECVIAGHVAAMRERFESMTRTNTPCPDLARSMSPSLELFRNITPSPDRLG</sequence>
<protein>
    <submittedName>
        <fullName evidence="1">Uncharacterized protein</fullName>
    </submittedName>
</protein>
<gene>
    <name evidence="1" type="ORF">K1T71_007991</name>
</gene>
<comment type="caution">
    <text evidence="1">The sequence shown here is derived from an EMBL/GenBank/DDBJ whole genome shotgun (WGS) entry which is preliminary data.</text>
</comment>
<dbReference type="EMBL" id="CM034399">
    <property type="protein sequence ID" value="KAJ0176812.1"/>
    <property type="molecule type" value="Genomic_DNA"/>
</dbReference>